<comment type="caution">
    <text evidence="2">The sequence shown here is derived from an EMBL/GenBank/DDBJ whole genome shotgun (WGS) entry which is preliminary data.</text>
</comment>
<name>A0ABD0Y2Q5_9HEMI</name>
<dbReference type="Proteomes" id="UP001558652">
    <property type="component" value="Unassembled WGS sequence"/>
</dbReference>
<feature type="region of interest" description="Disordered" evidence="1">
    <location>
        <begin position="1"/>
        <end position="38"/>
    </location>
</feature>
<dbReference type="SUPFAM" id="SSF57850">
    <property type="entry name" value="RING/U-box"/>
    <property type="match status" value="1"/>
</dbReference>
<dbReference type="InterPro" id="IPR013083">
    <property type="entry name" value="Znf_RING/FYVE/PHD"/>
</dbReference>
<accession>A0ABD0Y2Q5</accession>
<gene>
    <name evidence="2" type="ORF">AAG570_004072</name>
</gene>
<protein>
    <recommendedName>
        <fullName evidence="4">RING-type domain-containing protein</fullName>
    </recommendedName>
</protein>
<sequence length="133" mass="14596">MSDEDGFRSVPQTQRRDSADSNESDTKSVSKKRSDLGHKRCDSCKALKSEHVVTGCIPKGHNVHTGCLEDWIQSKACQHCNQKFTQDYQFLNEDITMSHSAGALSSVMQRAGCRGGQSWDRINSSGAPPPVAI</sequence>
<dbReference type="EMBL" id="JBFDAA010000015">
    <property type="protein sequence ID" value="KAL1117757.1"/>
    <property type="molecule type" value="Genomic_DNA"/>
</dbReference>
<dbReference type="Gene3D" id="3.30.40.10">
    <property type="entry name" value="Zinc/RING finger domain, C3HC4 (zinc finger)"/>
    <property type="match status" value="1"/>
</dbReference>
<organism evidence="2 3">
    <name type="scientific">Ranatra chinensis</name>
    <dbReference type="NCBI Taxonomy" id="642074"/>
    <lineage>
        <taxon>Eukaryota</taxon>
        <taxon>Metazoa</taxon>
        <taxon>Ecdysozoa</taxon>
        <taxon>Arthropoda</taxon>
        <taxon>Hexapoda</taxon>
        <taxon>Insecta</taxon>
        <taxon>Pterygota</taxon>
        <taxon>Neoptera</taxon>
        <taxon>Paraneoptera</taxon>
        <taxon>Hemiptera</taxon>
        <taxon>Heteroptera</taxon>
        <taxon>Panheteroptera</taxon>
        <taxon>Nepomorpha</taxon>
        <taxon>Nepidae</taxon>
        <taxon>Ranatrinae</taxon>
        <taxon>Ranatra</taxon>
    </lineage>
</organism>
<evidence type="ECO:0008006" key="4">
    <source>
        <dbReference type="Google" id="ProtNLM"/>
    </source>
</evidence>
<evidence type="ECO:0000313" key="2">
    <source>
        <dbReference type="EMBL" id="KAL1117757.1"/>
    </source>
</evidence>
<keyword evidence="3" id="KW-1185">Reference proteome</keyword>
<feature type="compositionally biased region" description="Basic and acidic residues" evidence="1">
    <location>
        <begin position="14"/>
        <end position="38"/>
    </location>
</feature>
<dbReference type="AlphaFoldDB" id="A0ABD0Y2Q5"/>
<evidence type="ECO:0000313" key="3">
    <source>
        <dbReference type="Proteomes" id="UP001558652"/>
    </source>
</evidence>
<evidence type="ECO:0000256" key="1">
    <source>
        <dbReference type="SAM" id="MobiDB-lite"/>
    </source>
</evidence>
<proteinExistence type="predicted"/>
<reference evidence="2 3" key="1">
    <citation type="submission" date="2024-07" db="EMBL/GenBank/DDBJ databases">
        <title>Chromosome-level genome assembly of the water stick insect Ranatra chinensis (Heteroptera: Nepidae).</title>
        <authorList>
            <person name="Liu X."/>
        </authorList>
    </citation>
    <scope>NUCLEOTIDE SEQUENCE [LARGE SCALE GENOMIC DNA]</scope>
    <source>
        <strain evidence="2">Cailab_2021Rc</strain>
        <tissue evidence="2">Muscle</tissue>
    </source>
</reference>